<dbReference type="GO" id="GO:0016491">
    <property type="term" value="F:oxidoreductase activity"/>
    <property type="evidence" value="ECO:0007669"/>
    <property type="project" value="UniProtKB-KW"/>
</dbReference>
<comment type="similarity">
    <text evidence="2">Belongs to the nitroreductase family.</text>
</comment>
<evidence type="ECO:0000256" key="3">
    <source>
        <dbReference type="ARBA" id="ARBA00022630"/>
    </source>
</evidence>
<dbReference type="AlphaFoldDB" id="A0A0U1KXP9"/>
<evidence type="ECO:0000256" key="4">
    <source>
        <dbReference type="ARBA" id="ARBA00022643"/>
    </source>
</evidence>
<dbReference type="PANTHER" id="PTHR43673:SF2">
    <property type="entry name" value="NITROREDUCTASE"/>
    <property type="match status" value="1"/>
</dbReference>
<dbReference type="RefSeq" id="WP_161625489.1">
    <property type="nucleotide sequence ID" value="NZ_CTRP01000009.1"/>
</dbReference>
<dbReference type="InterPro" id="IPR000415">
    <property type="entry name" value="Nitroreductase-like"/>
</dbReference>
<dbReference type="SUPFAM" id="SSF55469">
    <property type="entry name" value="FMN-dependent nitroreductase-like"/>
    <property type="match status" value="1"/>
</dbReference>
<dbReference type="Proteomes" id="UP000049855">
    <property type="component" value="Unassembled WGS sequence"/>
</dbReference>
<organism evidence="7 8">
    <name type="scientific">Sporomusa ovata</name>
    <dbReference type="NCBI Taxonomy" id="2378"/>
    <lineage>
        <taxon>Bacteria</taxon>
        <taxon>Bacillati</taxon>
        <taxon>Bacillota</taxon>
        <taxon>Negativicutes</taxon>
        <taxon>Selenomonadales</taxon>
        <taxon>Sporomusaceae</taxon>
        <taxon>Sporomusa</taxon>
    </lineage>
</organism>
<evidence type="ECO:0000259" key="6">
    <source>
        <dbReference type="Pfam" id="PF00881"/>
    </source>
</evidence>
<evidence type="ECO:0000313" key="8">
    <source>
        <dbReference type="Proteomes" id="UP000049855"/>
    </source>
</evidence>
<reference evidence="8" key="1">
    <citation type="submission" date="2015-03" db="EMBL/GenBank/DDBJ databases">
        <authorList>
            <person name="Nijsse Bart"/>
        </authorList>
    </citation>
    <scope>NUCLEOTIDE SEQUENCE [LARGE SCALE GENOMIC DNA]</scope>
</reference>
<protein>
    <submittedName>
        <fullName evidence="7">Nitroreductase</fullName>
    </submittedName>
</protein>
<dbReference type="EMBL" id="CTRP01000009">
    <property type="protein sequence ID" value="CQR72190.1"/>
    <property type="molecule type" value="Genomic_DNA"/>
</dbReference>
<evidence type="ECO:0000256" key="1">
    <source>
        <dbReference type="ARBA" id="ARBA00001917"/>
    </source>
</evidence>
<evidence type="ECO:0000256" key="2">
    <source>
        <dbReference type="ARBA" id="ARBA00007118"/>
    </source>
</evidence>
<comment type="cofactor">
    <cofactor evidence="1">
        <name>FMN</name>
        <dbReference type="ChEBI" id="CHEBI:58210"/>
    </cofactor>
</comment>
<dbReference type="InterPro" id="IPR029479">
    <property type="entry name" value="Nitroreductase"/>
</dbReference>
<keyword evidence="8" id="KW-1185">Reference proteome</keyword>
<gene>
    <name evidence="7" type="ORF">SpAn4DRAFT_5079</name>
</gene>
<dbReference type="PANTHER" id="PTHR43673">
    <property type="entry name" value="NAD(P)H NITROREDUCTASE YDGI-RELATED"/>
    <property type="match status" value="1"/>
</dbReference>
<evidence type="ECO:0000256" key="5">
    <source>
        <dbReference type="ARBA" id="ARBA00023002"/>
    </source>
</evidence>
<dbReference type="Gene3D" id="3.40.109.10">
    <property type="entry name" value="NADH Oxidase"/>
    <property type="match status" value="1"/>
</dbReference>
<sequence>MMNISEALQVRRSCRAFKPDSVDKSILLAVLNEAVRTPSWANSQPWEIFVAGGEVLRVINQTYLENSRNNVSPNPDIPHPKSWPEIANIRLKELISGVSLAAGEAAVKQFGELNQKFFNAPAVIYLCMDKSLTTWSVFDLGALSQSIMLAAAEHGLATMPAVTLVHYPEVLRNKLDIPDNLSIVFGIAIGYEDDKHPINKFKSARRPVSEVVTSKGI</sequence>
<feature type="domain" description="Nitroreductase" evidence="6">
    <location>
        <begin position="10"/>
        <end position="191"/>
    </location>
</feature>
<evidence type="ECO:0000313" key="7">
    <source>
        <dbReference type="EMBL" id="CQR72190.1"/>
    </source>
</evidence>
<name>A0A0U1KXP9_9FIRM</name>
<dbReference type="Pfam" id="PF00881">
    <property type="entry name" value="Nitroreductase"/>
    <property type="match status" value="1"/>
</dbReference>
<proteinExistence type="inferred from homology"/>
<dbReference type="CDD" id="cd02136">
    <property type="entry name" value="PnbA_NfnB-like"/>
    <property type="match status" value="1"/>
</dbReference>
<accession>A0A0U1KXP9</accession>
<keyword evidence="5" id="KW-0560">Oxidoreductase</keyword>
<keyword evidence="4" id="KW-0288">FMN</keyword>
<keyword evidence="3" id="KW-0285">Flavoprotein</keyword>